<dbReference type="Proteomes" id="UP000548582">
    <property type="component" value="Unassembled WGS sequence"/>
</dbReference>
<dbReference type="InterPro" id="IPR001296">
    <property type="entry name" value="Glyco_trans_1"/>
</dbReference>
<keyword evidence="2" id="KW-0808">Transferase</keyword>
<reference evidence="2 3" key="1">
    <citation type="submission" date="2020-03" db="EMBL/GenBank/DDBJ databases">
        <authorList>
            <person name="Sun Q."/>
        </authorList>
    </citation>
    <scope>NUCLEOTIDE SEQUENCE [LARGE SCALE GENOMIC DNA]</scope>
    <source>
        <strain evidence="2 3">JC162</strain>
    </source>
</reference>
<evidence type="ECO:0000313" key="3">
    <source>
        <dbReference type="Proteomes" id="UP000548582"/>
    </source>
</evidence>
<accession>A0A848EE37</accession>
<dbReference type="Pfam" id="PF00534">
    <property type="entry name" value="Glycos_transf_1"/>
    <property type="match status" value="1"/>
</dbReference>
<keyword evidence="3" id="KW-1185">Reference proteome</keyword>
<evidence type="ECO:0000313" key="2">
    <source>
        <dbReference type="EMBL" id="NMJ42854.1"/>
    </source>
</evidence>
<dbReference type="AlphaFoldDB" id="A0A848EE37"/>
<dbReference type="EMBL" id="JABBKX010000005">
    <property type="protein sequence ID" value="NMJ42854.1"/>
    <property type="molecule type" value="Genomic_DNA"/>
</dbReference>
<feature type="domain" description="Glycosyl transferase family 1" evidence="1">
    <location>
        <begin position="199"/>
        <end position="265"/>
    </location>
</feature>
<gene>
    <name evidence="2" type="ORF">GWK16_16530</name>
</gene>
<dbReference type="GO" id="GO:0016757">
    <property type="term" value="F:glycosyltransferase activity"/>
    <property type="evidence" value="ECO:0007669"/>
    <property type="project" value="InterPro"/>
</dbReference>
<dbReference type="SUPFAM" id="SSF53756">
    <property type="entry name" value="UDP-Glycosyltransferase/glycogen phosphorylase"/>
    <property type="match status" value="1"/>
</dbReference>
<dbReference type="Gene3D" id="3.40.50.2000">
    <property type="entry name" value="Glycogen Phosphorylase B"/>
    <property type="match status" value="1"/>
</dbReference>
<evidence type="ECO:0000259" key="1">
    <source>
        <dbReference type="Pfam" id="PF00534"/>
    </source>
</evidence>
<sequence>MRIAFFGLGYHARTGSSRFFLDLLERLGEVDTFFAEADVADVRHRCTGFVEDRYDAIVIWQLHEAFALLSGRHPNVTFAPMYDAMVRGGAFVWKPSWNAAKILCFSWALRAEVMRRAPLHAHVQYFPDPAQHPTVTDFDTLRGFLWYRRRDIPPEAAFALTEGTPFASLAIHDAPDPGHEAPWKLAAPPHVATLTRTTWGEDRDAFDAALRGANVFFASRPLEGIGMSFLEAMAAGLCVVAPDAPTMNEVISHGANGLLYPPGSRTRLDFGDARRIGARARESVAVGRRRFEAAVPGLLEFVATPAAALARTAGRRGILLPAMPAAAAPEIGIVCDGTMPDTAWILVSAAGDAVAEPAMLAAALAGAPPEAVAIRGHHLVRTADGAEHLRRTADIAAAWSRVTAGSAEVAGFGAPAATLLRADALRRIGASPPATPSELGDLLLRWHDEGALIHDADEVLATCPESDHRAGWIALVERRAGPAAAGRLRDAFAAADTATAEAARRTRPARIALDCVAAADRLSPALGRLAESLILGGGLRRLRSLLAGKRARGEDGAA</sequence>
<name>A0A848EE37_9PROT</name>
<proteinExistence type="predicted"/>
<comment type="caution">
    <text evidence="2">The sequence shown here is derived from an EMBL/GenBank/DDBJ whole genome shotgun (WGS) entry which is preliminary data.</text>
</comment>
<organism evidence="2 3">
    <name type="scientific">Neoroseomonas marina</name>
    <dbReference type="NCBI Taxonomy" id="1232220"/>
    <lineage>
        <taxon>Bacteria</taxon>
        <taxon>Pseudomonadati</taxon>
        <taxon>Pseudomonadota</taxon>
        <taxon>Alphaproteobacteria</taxon>
        <taxon>Acetobacterales</taxon>
        <taxon>Acetobacteraceae</taxon>
        <taxon>Neoroseomonas</taxon>
    </lineage>
</organism>
<dbReference type="RefSeq" id="WP_170055065.1">
    <property type="nucleotide sequence ID" value="NZ_JABBKX010000005.1"/>
</dbReference>
<protein>
    <submittedName>
        <fullName evidence="2">Glycosyltransferase</fullName>
    </submittedName>
</protein>